<comment type="caution">
    <text evidence="1">The sequence shown here is derived from an EMBL/GenBank/DDBJ whole genome shotgun (WGS) entry which is preliminary data.</text>
</comment>
<organism evidence="1">
    <name type="scientific">marine sediment metagenome</name>
    <dbReference type="NCBI Taxonomy" id="412755"/>
    <lineage>
        <taxon>unclassified sequences</taxon>
        <taxon>metagenomes</taxon>
        <taxon>ecological metagenomes</taxon>
    </lineage>
</organism>
<gene>
    <name evidence="1" type="ORF">LCGC14_2302330</name>
</gene>
<evidence type="ECO:0008006" key="2">
    <source>
        <dbReference type="Google" id="ProtNLM"/>
    </source>
</evidence>
<proteinExistence type="predicted"/>
<dbReference type="AlphaFoldDB" id="A0A0F9CN67"/>
<dbReference type="EMBL" id="LAZR01032484">
    <property type="protein sequence ID" value="KKL50753.1"/>
    <property type="molecule type" value="Genomic_DNA"/>
</dbReference>
<evidence type="ECO:0000313" key="1">
    <source>
        <dbReference type="EMBL" id="KKL50753.1"/>
    </source>
</evidence>
<feature type="non-terminal residue" evidence="1">
    <location>
        <position position="1"/>
    </location>
</feature>
<dbReference type="Pfam" id="PF04488">
    <property type="entry name" value="Gly_transf_sug"/>
    <property type="match status" value="1"/>
</dbReference>
<accession>A0A0F9CN67</accession>
<dbReference type="InterPro" id="IPR029044">
    <property type="entry name" value="Nucleotide-diphossugar_trans"/>
</dbReference>
<protein>
    <recommendedName>
        <fullName evidence="2">Alpha 1,4-glycosyltransferase domain-containing protein</fullName>
    </recommendedName>
</protein>
<dbReference type="Gene3D" id="3.90.550.20">
    <property type="match status" value="1"/>
</dbReference>
<dbReference type="InterPro" id="IPR007577">
    <property type="entry name" value="GlycoTrfase_DXD_sugar-bd_CS"/>
</dbReference>
<name>A0A0F9CN67_9ZZZZ</name>
<dbReference type="SUPFAM" id="SSF53448">
    <property type="entry name" value="Nucleotide-diphospho-sugar transferases"/>
    <property type="match status" value="1"/>
</dbReference>
<reference evidence="1" key="1">
    <citation type="journal article" date="2015" name="Nature">
        <title>Complex archaea that bridge the gap between prokaryotes and eukaryotes.</title>
        <authorList>
            <person name="Spang A."/>
            <person name="Saw J.H."/>
            <person name="Jorgensen S.L."/>
            <person name="Zaremba-Niedzwiedzka K."/>
            <person name="Martijn J."/>
            <person name="Lind A.E."/>
            <person name="van Eijk R."/>
            <person name="Schleper C."/>
            <person name="Guy L."/>
            <person name="Ettema T.J."/>
        </authorList>
    </citation>
    <scope>NUCLEOTIDE SEQUENCE</scope>
</reference>
<sequence length="309" mass="36621">PQVSRVPRTRAVVSPANQRFKNKRSVPKRAIFFWGADKMSWLRYMTLWTFRQCNPGWRMQLYRAPQRRFEKYWTERVQQDFFRYTGPNYLDLLPDISGLEVIDWEPPPAPGMRKAGPSHLSNIFKWQQMAEEGGVYVDMDIVCVRPLTEWYKLIEKGSSLCWRSEKRYFSIGLLGSQGNSQFYQDVLRNAIKCFSAKVYQSVGVETLYRLYRKVGKPGGPNVWQRIVRSYPEERFVNFKMHHVYPWDSTQVAHMFQRELTVIPKATWGIHWYAGHPIAQKANNHLDERTVWSHRSTVAHFLREMLKAHE</sequence>